<accession>A0A0K2VHG7</accession>
<feature type="non-terminal residue" evidence="1">
    <location>
        <position position="1"/>
    </location>
</feature>
<reference evidence="1" key="1">
    <citation type="submission" date="2014-05" db="EMBL/GenBank/DDBJ databases">
        <authorList>
            <person name="Chronopoulou M."/>
        </authorList>
    </citation>
    <scope>NUCLEOTIDE SEQUENCE</scope>
    <source>
        <tissue evidence="1">Whole organism</tissue>
    </source>
</reference>
<evidence type="ECO:0000313" key="1">
    <source>
        <dbReference type="EMBL" id="CDW49820.1"/>
    </source>
</evidence>
<sequence>VGLKWNLILPTTCLNPHHHIPDALHLSKLCNFTNS</sequence>
<proteinExistence type="predicted"/>
<dbReference type="EMBL" id="HACA01032459">
    <property type="protein sequence ID" value="CDW49820.1"/>
    <property type="molecule type" value="Transcribed_RNA"/>
</dbReference>
<protein>
    <submittedName>
        <fullName evidence="1">Uncharacterized protein</fullName>
    </submittedName>
</protein>
<dbReference type="AlphaFoldDB" id="A0A0K2VHG7"/>
<organism evidence="1">
    <name type="scientific">Lepeophtheirus salmonis</name>
    <name type="common">Salmon louse</name>
    <name type="synonym">Caligus salmonis</name>
    <dbReference type="NCBI Taxonomy" id="72036"/>
    <lineage>
        <taxon>Eukaryota</taxon>
        <taxon>Metazoa</taxon>
        <taxon>Ecdysozoa</taxon>
        <taxon>Arthropoda</taxon>
        <taxon>Crustacea</taxon>
        <taxon>Multicrustacea</taxon>
        <taxon>Hexanauplia</taxon>
        <taxon>Copepoda</taxon>
        <taxon>Siphonostomatoida</taxon>
        <taxon>Caligidae</taxon>
        <taxon>Lepeophtheirus</taxon>
    </lineage>
</organism>
<name>A0A0K2VHG7_LEPSM</name>